<keyword evidence="7" id="KW-1185">Reference proteome</keyword>
<dbReference type="OrthoDB" id="1027298at2"/>
<sequence>MQNEIFDLFDKAVEGDREALEELILSVKDMIYNLSLRMLGMPFDAEDATQEIIIKVITQLSSFRKESAFSTWVYRIAANYLINYKKSMFAQHQLSFEFYGQDIDNGFIHNTNQLTQNVDENLLADELKHSCTNVMLQCLDAESRLIYVLGVMFRVDSKICAEILEISPEAYRQRLSRTRKQVGEFLSEYCGLSQTGKCNCKKRVGYAIHTKRLEPNKLEYSNMSIADEKSIFSFTQAMDEMDQMSLIFAQLPKYRSPDVIHRFIKDLLGSSAMRVVAGAGEEVTV</sequence>
<keyword evidence="1" id="KW-0805">Transcription regulation</keyword>
<evidence type="ECO:0000256" key="2">
    <source>
        <dbReference type="ARBA" id="ARBA00023082"/>
    </source>
</evidence>
<accession>A0A2S6HH61</accession>
<dbReference type="GO" id="GO:0016987">
    <property type="term" value="F:sigma factor activity"/>
    <property type="evidence" value="ECO:0007669"/>
    <property type="project" value="UniProtKB-KW"/>
</dbReference>
<evidence type="ECO:0000313" key="6">
    <source>
        <dbReference type="EMBL" id="PPK76808.1"/>
    </source>
</evidence>
<organism evidence="6 7">
    <name type="scientific">Lacrimispora xylanisolvens</name>
    <dbReference type="NCBI Taxonomy" id="384636"/>
    <lineage>
        <taxon>Bacteria</taxon>
        <taxon>Bacillati</taxon>
        <taxon>Bacillota</taxon>
        <taxon>Clostridia</taxon>
        <taxon>Lachnospirales</taxon>
        <taxon>Lachnospiraceae</taxon>
        <taxon>Lacrimispora</taxon>
    </lineage>
</organism>
<dbReference type="GO" id="GO:0003677">
    <property type="term" value="F:DNA binding"/>
    <property type="evidence" value="ECO:0007669"/>
    <property type="project" value="UniProtKB-KW"/>
</dbReference>
<dbReference type="SUPFAM" id="SSF88946">
    <property type="entry name" value="Sigma2 domain of RNA polymerase sigma factors"/>
    <property type="match status" value="1"/>
</dbReference>
<evidence type="ECO:0000259" key="5">
    <source>
        <dbReference type="Pfam" id="PF04542"/>
    </source>
</evidence>
<dbReference type="InterPro" id="IPR039425">
    <property type="entry name" value="RNA_pol_sigma-70-like"/>
</dbReference>
<keyword evidence="2" id="KW-0731">Sigma factor</keyword>
<evidence type="ECO:0000256" key="3">
    <source>
        <dbReference type="ARBA" id="ARBA00023125"/>
    </source>
</evidence>
<dbReference type="AlphaFoldDB" id="A0A2S6HH61"/>
<dbReference type="InterPro" id="IPR014284">
    <property type="entry name" value="RNA_pol_sigma-70_dom"/>
</dbReference>
<evidence type="ECO:0000313" key="7">
    <source>
        <dbReference type="Proteomes" id="UP000237749"/>
    </source>
</evidence>
<dbReference type="Proteomes" id="UP000237749">
    <property type="component" value="Unassembled WGS sequence"/>
</dbReference>
<dbReference type="Gene3D" id="1.10.1740.10">
    <property type="match status" value="1"/>
</dbReference>
<dbReference type="RefSeq" id="WP_104439422.1">
    <property type="nucleotide sequence ID" value="NZ_PTJA01000017.1"/>
</dbReference>
<reference evidence="6 7" key="1">
    <citation type="submission" date="2018-02" db="EMBL/GenBank/DDBJ databases">
        <title>Genomic Encyclopedia of Archaeal and Bacterial Type Strains, Phase II (KMG-II): from individual species to whole genera.</title>
        <authorList>
            <person name="Goeker M."/>
        </authorList>
    </citation>
    <scope>NUCLEOTIDE SEQUENCE [LARGE SCALE GENOMIC DNA]</scope>
    <source>
        <strain evidence="6 7">DSM 3808</strain>
    </source>
</reference>
<dbReference type="InterPro" id="IPR013325">
    <property type="entry name" value="RNA_pol_sigma_r2"/>
</dbReference>
<evidence type="ECO:0000256" key="1">
    <source>
        <dbReference type="ARBA" id="ARBA00023015"/>
    </source>
</evidence>
<protein>
    <submittedName>
        <fullName evidence="6">RNA polymerase ECF family sigma subunit</fullName>
    </submittedName>
</protein>
<name>A0A2S6HH61_9FIRM</name>
<dbReference type="PANTHER" id="PTHR43133">
    <property type="entry name" value="RNA POLYMERASE ECF-TYPE SIGMA FACTO"/>
    <property type="match status" value="1"/>
</dbReference>
<dbReference type="GO" id="GO:0006352">
    <property type="term" value="P:DNA-templated transcription initiation"/>
    <property type="evidence" value="ECO:0007669"/>
    <property type="project" value="InterPro"/>
</dbReference>
<comment type="caution">
    <text evidence="6">The sequence shown here is derived from an EMBL/GenBank/DDBJ whole genome shotgun (WGS) entry which is preliminary data.</text>
</comment>
<proteinExistence type="predicted"/>
<gene>
    <name evidence="6" type="ORF">BXY41_11737</name>
</gene>
<evidence type="ECO:0000256" key="4">
    <source>
        <dbReference type="ARBA" id="ARBA00023163"/>
    </source>
</evidence>
<dbReference type="NCBIfam" id="TIGR02937">
    <property type="entry name" value="sigma70-ECF"/>
    <property type="match status" value="1"/>
</dbReference>
<dbReference type="InterPro" id="IPR007627">
    <property type="entry name" value="RNA_pol_sigma70_r2"/>
</dbReference>
<dbReference type="PANTHER" id="PTHR43133:SF8">
    <property type="entry name" value="RNA POLYMERASE SIGMA FACTOR HI_1459-RELATED"/>
    <property type="match status" value="1"/>
</dbReference>
<dbReference type="EMBL" id="PTJA01000017">
    <property type="protein sequence ID" value="PPK76808.1"/>
    <property type="molecule type" value="Genomic_DNA"/>
</dbReference>
<keyword evidence="4" id="KW-0804">Transcription</keyword>
<dbReference type="Pfam" id="PF04542">
    <property type="entry name" value="Sigma70_r2"/>
    <property type="match status" value="1"/>
</dbReference>
<feature type="domain" description="RNA polymerase sigma-70 region 2" evidence="5">
    <location>
        <begin position="24"/>
        <end position="86"/>
    </location>
</feature>
<keyword evidence="3" id="KW-0238">DNA-binding</keyword>